<evidence type="ECO:0000313" key="1">
    <source>
        <dbReference type="EMBL" id="RKO95080.1"/>
    </source>
</evidence>
<dbReference type="Proteomes" id="UP000268535">
    <property type="component" value="Unassembled WGS sequence"/>
</dbReference>
<organism evidence="1 2">
    <name type="scientific">Caulochytrium protostelioides</name>
    <dbReference type="NCBI Taxonomy" id="1555241"/>
    <lineage>
        <taxon>Eukaryota</taxon>
        <taxon>Fungi</taxon>
        <taxon>Fungi incertae sedis</taxon>
        <taxon>Chytridiomycota</taxon>
        <taxon>Chytridiomycota incertae sedis</taxon>
        <taxon>Chytridiomycetes</taxon>
        <taxon>Caulochytriales</taxon>
        <taxon>Caulochytriaceae</taxon>
        <taxon>Caulochytrium</taxon>
    </lineage>
</organism>
<sequence length="71" mass="8317">APQLVFGGFHVLDEDPFWVPATEEEMEDLGDNAERDNIAKKYIDRVRKRKGMFVEEKIVEHAEKQRNMKNA</sequence>
<keyword evidence="1" id="KW-0648">Protein biosynthesis</keyword>
<accession>A0A4P9WUJ7</accession>
<feature type="non-terminal residue" evidence="1">
    <location>
        <position position="1"/>
    </location>
</feature>
<dbReference type="GO" id="GO:0003746">
    <property type="term" value="F:translation elongation factor activity"/>
    <property type="evidence" value="ECO:0007669"/>
    <property type="project" value="UniProtKB-KW"/>
</dbReference>
<protein>
    <submittedName>
        <fullName evidence="1">Translation elongation factor 4</fullName>
    </submittedName>
</protein>
<dbReference type="EMBL" id="ML013159">
    <property type="protein sequence ID" value="RKO95080.1"/>
    <property type="molecule type" value="Genomic_DNA"/>
</dbReference>
<evidence type="ECO:0000313" key="2">
    <source>
        <dbReference type="Proteomes" id="UP000268535"/>
    </source>
</evidence>
<gene>
    <name evidence="1" type="ORF">CAUPRSCDRAFT_9395</name>
</gene>
<dbReference type="AlphaFoldDB" id="A0A4P9WUJ7"/>
<keyword evidence="1" id="KW-0251">Elongation factor</keyword>
<reference evidence="2" key="1">
    <citation type="journal article" date="2018" name="Nat. Microbiol.">
        <title>Leveraging single-cell genomics to expand the fungal tree of life.</title>
        <authorList>
            <person name="Ahrendt S.R."/>
            <person name="Quandt C.A."/>
            <person name="Ciobanu D."/>
            <person name="Clum A."/>
            <person name="Salamov A."/>
            <person name="Andreopoulos B."/>
            <person name="Cheng J.F."/>
            <person name="Woyke T."/>
            <person name="Pelin A."/>
            <person name="Henrissat B."/>
            <person name="Reynolds N.K."/>
            <person name="Benny G.L."/>
            <person name="Smith M.E."/>
            <person name="James T.Y."/>
            <person name="Grigoriev I.V."/>
        </authorList>
    </citation>
    <scope>NUCLEOTIDE SEQUENCE [LARGE SCALE GENOMIC DNA]</scope>
    <source>
        <strain evidence="2">ATCC 52028</strain>
    </source>
</reference>
<proteinExistence type="predicted"/>
<name>A0A4P9WUJ7_9FUNG</name>